<dbReference type="GeneID" id="95985572"/>
<name>A0ABR3Q702_9TREE</name>
<feature type="signal peptide" evidence="1">
    <location>
        <begin position="1"/>
        <end position="20"/>
    </location>
</feature>
<comment type="caution">
    <text evidence="2">The sequence shown here is derived from an EMBL/GenBank/DDBJ whole genome shotgun (WGS) entry which is preliminary data.</text>
</comment>
<sequence>MRLHLSLGLIALVLARAAAAVPLPTDSHPPHGRQLTTTAALAALQETLDLRVYSPAAGEYFLIDYATGRFWAVAGALRDAFLHDAPVNELRVPVENDQRVPDSLLSDSAAQKPLMAA</sequence>
<protein>
    <submittedName>
        <fullName evidence="2">Uncharacterized protein</fullName>
    </submittedName>
</protein>
<gene>
    <name evidence="2" type="ORF">Q8F55_004529</name>
</gene>
<evidence type="ECO:0000313" key="3">
    <source>
        <dbReference type="Proteomes" id="UP001565368"/>
    </source>
</evidence>
<evidence type="ECO:0000256" key="1">
    <source>
        <dbReference type="SAM" id="SignalP"/>
    </source>
</evidence>
<dbReference type="EMBL" id="JBBXJM010000003">
    <property type="protein sequence ID" value="KAL1410516.1"/>
    <property type="molecule type" value="Genomic_DNA"/>
</dbReference>
<feature type="chain" id="PRO_5045441549" evidence="1">
    <location>
        <begin position="21"/>
        <end position="117"/>
    </location>
</feature>
<dbReference type="RefSeq" id="XP_069210460.1">
    <property type="nucleotide sequence ID" value="XM_069353042.1"/>
</dbReference>
<reference evidence="2 3" key="1">
    <citation type="submission" date="2023-08" db="EMBL/GenBank/DDBJ databases">
        <title>Annotated Genome Sequence of Vanrija albida AlHP1.</title>
        <authorList>
            <person name="Herzog R."/>
        </authorList>
    </citation>
    <scope>NUCLEOTIDE SEQUENCE [LARGE SCALE GENOMIC DNA]</scope>
    <source>
        <strain evidence="2 3">AlHP1</strain>
    </source>
</reference>
<dbReference type="Proteomes" id="UP001565368">
    <property type="component" value="Unassembled WGS sequence"/>
</dbReference>
<evidence type="ECO:0000313" key="2">
    <source>
        <dbReference type="EMBL" id="KAL1410516.1"/>
    </source>
</evidence>
<proteinExistence type="predicted"/>
<accession>A0ABR3Q702</accession>
<keyword evidence="3" id="KW-1185">Reference proteome</keyword>
<organism evidence="2 3">
    <name type="scientific">Vanrija albida</name>
    <dbReference type="NCBI Taxonomy" id="181172"/>
    <lineage>
        <taxon>Eukaryota</taxon>
        <taxon>Fungi</taxon>
        <taxon>Dikarya</taxon>
        <taxon>Basidiomycota</taxon>
        <taxon>Agaricomycotina</taxon>
        <taxon>Tremellomycetes</taxon>
        <taxon>Trichosporonales</taxon>
        <taxon>Trichosporonaceae</taxon>
        <taxon>Vanrija</taxon>
    </lineage>
</organism>
<keyword evidence="1" id="KW-0732">Signal</keyword>